<evidence type="ECO:0000259" key="2">
    <source>
        <dbReference type="Pfam" id="PF01935"/>
    </source>
</evidence>
<dbReference type="SUPFAM" id="SSF52540">
    <property type="entry name" value="P-loop containing nucleoside triphosphate hydrolases"/>
    <property type="match status" value="1"/>
</dbReference>
<dbReference type="Gene3D" id="3.40.50.300">
    <property type="entry name" value="P-loop containing nucleotide triphosphate hydrolases"/>
    <property type="match status" value="2"/>
</dbReference>
<feature type="domain" description="Helicase HerA central" evidence="2">
    <location>
        <begin position="12"/>
        <end position="227"/>
    </location>
</feature>
<sequence>MNEAKSAPILSLGKSKETGEDVTLPTKALKKHVAIFGQSGSGKTVACKVVIEEAIRNNIPAIIIDPQGDISSLSMVAEWEALKKYGVNKDFYEEYKEKIEVVIFTPASEKGIPLSINPLIPPPTQLDREEKILAIDGMATNLVDVLGYKLSSNKGKAVKAYLTALFEEFMRRNILVQDFKMLMDLINTDEAYLSESYRSLLEKKEKETLVKNIKFLTVGAQSLVFNLGPKLNIQTLKNASQEGKCRISIIYLNTLNTQKLKNLYISTISQRLYTYMLSNPSHEPQLIFYIDELAGLIPPYPRNPPTKKWLQLLFKQGRKYGVSMLVATQNISDVDYKAFGQVSTFFFGRFMAPQDLRTVEKMIQSHPTARFILDDLPNFEPGEFYLLSPDNYPKPVRFKTRWLYSVHKALSDDDVSKLYKNPPPSLCKEVDGYSYDIDSMDFSDIEKELSLDDIEKEMSKLQEFSEVESLLDTEVKLQELDDFPDVSSETLDIGTEITPGDFTEQEIDYEKKHKLKKIDLSKSIKTIKKQYLKYDKIDLKELLSKFFGDKKFSYLGTNYLQLAYVPFLLLDFNINAKREIEVKVGEEVVKEEIILDFPIKRIFPLVDKLEFDSKDKIWGLESIPFQAEDVFEELLSILPLKNLGSLIAPPSANIKTIEVQRKPRTILESFQDILWMDKSMYEDEWKRDIEDSLVKIEEKYKEKIESWISQLTKQRDEYFTKMIEKRDKVRKFQAQIEEAKSIYATLKPIVMNKYKYKRDADVKRYKKAVETLKYGPQVIKNYTAEVEKDVEIVKDLDRKIKSQTKVEVLDDLDKLVKKKSFSIPNQDEIQDVYAAILYIPVSIAEINIVNEKGHELLIRGIAESTLGTSISILCDSCYEKKTPKMQLVSVSNDCEVCGRTLCANHTIHCSISGDVICNKHAVVCSVCKEVVSTEHVEQCAFCNNVVCDNDIVRCDVCEKVLCSKHAIKVTKKGLFKTEEVFVCPDHKKKR</sequence>
<dbReference type="InterPro" id="IPR002789">
    <property type="entry name" value="HerA_central"/>
</dbReference>
<reference evidence="3" key="1">
    <citation type="journal article" date="2022" name="Nat. Microbiol.">
        <title>Unique mobile elements and scalable gene flow at the prokaryote-eukaryote boundary revealed by circularized Asgard archaea genomes.</title>
        <authorList>
            <person name="Wu F."/>
            <person name="Speth D.R."/>
            <person name="Philosof A."/>
            <person name="Cremiere A."/>
            <person name="Narayanan A."/>
            <person name="Barco R.A."/>
            <person name="Connon S.A."/>
            <person name="Amend J.P."/>
            <person name="Antoshechkin I.A."/>
            <person name="Orphan V.J."/>
        </authorList>
    </citation>
    <scope>NUCLEOTIDE SEQUENCE</scope>
    <source>
        <strain evidence="3">PR6</strain>
    </source>
</reference>
<dbReference type="EMBL" id="CP084167">
    <property type="protein sequence ID" value="UJG44695.1"/>
    <property type="molecule type" value="Genomic_DNA"/>
</dbReference>
<evidence type="ECO:0000256" key="1">
    <source>
        <dbReference type="SAM" id="Coils"/>
    </source>
</evidence>
<dbReference type="Proteomes" id="UP001200513">
    <property type="component" value="Chromosome"/>
</dbReference>
<protein>
    <submittedName>
        <fullName evidence="3">DUF853 family protein</fullName>
    </submittedName>
</protein>
<dbReference type="Pfam" id="PF01935">
    <property type="entry name" value="DUF87"/>
    <property type="match status" value="1"/>
</dbReference>
<dbReference type="CDD" id="cd01127">
    <property type="entry name" value="TrwB_TraG_TraD_VirD4"/>
    <property type="match status" value="1"/>
</dbReference>
<feature type="coiled-coil region" evidence="1">
    <location>
        <begin position="697"/>
        <end position="742"/>
    </location>
</feature>
<dbReference type="InterPro" id="IPR051162">
    <property type="entry name" value="T4SS_component"/>
</dbReference>
<evidence type="ECO:0000313" key="3">
    <source>
        <dbReference type="EMBL" id="UJG44695.1"/>
    </source>
</evidence>
<proteinExistence type="predicted"/>
<gene>
    <name evidence="3" type="ORF">K9W46_05820</name>
</gene>
<dbReference type="AlphaFoldDB" id="A0A9Y1FPQ7"/>
<dbReference type="PANTHER" id="PTHR30121:SF6">
    <property type="entry name" value="SLR6007 PROTEIN"/>
    <property type="match status" value="1"/>
</dbReference>
<accession>A0A9Y1FPQ7</accession>
<keyword evidence="1" id="KW-0175">Coiled coil</keyword>
<organism evidence="3">
    <name type="scientific">Candidatus Heimdallarchaeum endolithica</name>
    <dbReference type="NCBI Taxonomy" id="2876572"/>
    <lineage>
        <taxon>Archaea</taxon>
        <taxon>Promethearchaeati</taxon>
        <taxon>Candidatus Heimdallarchaeota</taxon>
        <taxon>Candidatus Heimdallarchaeia (ex Rinke et al. 2021) (nom. nud.)</taxon>
        <taxon>Candidatus Heimdallarchaeales</taxon>
        <taxon>Candidatus Heimdallarchaeaceae</taxon>
        <taxon>Candidatus Heimdallarchaeum</taxon>
    </lineage>
</organism>
<name>A0A9Y1FPQ7_9ARCH</name>
<dbReference type="InterPro" id="IPR027417">
    <property type="entry name" value="P-loop_NTPase"/>
</dbReference>
<dbReference type="PANTHER" id="PTHR30121">
    <property type="entry name" value="UNCHARACTERIZED PROTEIN YJGR-RELATED"/>
    <property type="match status" value="1"/>
</dbReference>